<dbReference type="PROSITE" id="PS00018">
    <property type="entry name" value="EF_HAND_1"/>
    <property type="match status" value="2"/>
</dbReference>
<dbReference type="PANTHER" id="PTHR33510">
    <property type="entry name" value="PROTEIN TIC 20-II, CHLOROPLASTIC"/>
    <property type="match status" value="1"/>
</dbReference>
<keyword evidence="12" id="KW-1185">Reference proteome</keyword>
<evidence type="ECO:0000313" key="10">
    <source>
        <dbReference type="EMBL" id="CAJ1942670.1"/>
    </source>
</evidence>
<comment type="caution">
    <text evidence="11">The sequence shown here is derived from an EMBL/GenBank/DDBJ whole genome shotgun (WGS) entry which is preliminary data.</text>
</comment>
<dbReference type="PANTHER" id="PTHR33510:SF5">
    <property type="entry name" value="PROTEIN TIC 20-II, CHLOROPLASTIC"/>
    <property type="match status" value="1"/>
</dbReference>
<organism evidence="11 12">
    <name type="scientific">Cylindrotheca closterium</name>
    <dbReference type="NCBI Taxonomy" id="2856"/>
    <lineage>
        <taxon>Eukaryota</taxon>
        <taxon>Sar</taxon>
        <taxon>Stramenopiles</taxon>
        <taxon>Ochrophyta</taxon>
        <taxon>Bacillariophyta</taxon>
        <taxon>Bacillariophyceae</taxon>
        <taxon>Bacillariophycidae</taxon>
        <taxon>Bacillariales</taxon>
        <taxon>Bacillariaceae</taxon>
        <taxon>Cylindrotheca</taxon>
    </lineage>
</organism>
<name>A0AAD2FLS6_9STRA</name>
<feature type="transmembrane region" description="Helical" evidence="7">
    <location>
        <begin position="281"/>
        <end position="300"/>
    </location>
</feature>
<dbReference type="EMBL" id="CAKOGP040001112">
    <property type="protein sequence ID" value="CAJ1942674.1"/>
    <property type="molecule type" value="Genomic_DNA"/>
</dbReference>
<dbReference type="Pfam" id="PF13499">
    <property type="entry name" value="EF-hand_7"/>
    <property type="match status" value="1"/>
</dbReference>
<feature type="domain" description="EF-hand" evidence="9">
    <location>
        <begin position="125"/>
        <end position="160"/>
    </location>
</feature>
<feature type="domain" description="EF-hand" evidence="9">
    <location>
        <begin position="88"/>
        <end position="123"/>
    </location>
</feature>
<dbReference type="EMBL" id="CAKOGP040001112">
    <property type="protein sequence ID" value="CAJ1942670.1"/>
    <property type="molecule type" value="Genomic_DNA"/>
</dbReference>
<dbReference type="SUPFAM" id="SSF47473">
    <property type="entry name" value="EF-hand"/>
    <property type="match status" value="1"/>
</dbReference>
<dbReference type="GO" id="GO:0005509">
    <property type="term" value="F:calcium ion binding"/>
    <property type="evidence" value="ECO:0007669"/>
    <property type="project" value="InterPro"/>
</dbReference>
<dbReference type="Proteomes" id="UP001295423">
    <property type="component" value="Unassembled WGS sequence"/>
</dbReference>
<dbReference type="GO" id="GO:0031969">
    <property type="term" value="C:chloroplast membrane"/>
    <property type="evidence" value="ECO:0007669"/>
    <property type="project" value="UniProtKB-SubCell"/>
</dbReference>
<evidence type="ECO:0000256" key="7">
    <source>
        <dbReference type="SAM" id="Phobius"/>
    </source>
</evidence>
<dbReference type="PROSITE" id="PS50222">
    <property type="entry name" value="EF_HAND_2"/>
    <property type="match status" value="2"/>
</dbReference>
<evidence type="ECO:0000256" key="4">
    <source>
        <dbReference type="ARBA" id="ARBA00022837"/>
    </source>
</evidence>
<comment type="similarity">
    <text evidence="2">Belongs to the Tic20 family.</text>
</comment>
<reference evidence="11" key="1">
    <citation type="submission" date="2023-08" db="EMBL/GenBank/DDBJ databases">
        <authorList>
            <person name="Audoor S."/>
            <person name="Bilcke G."/>
        </authorList>
    </citation>
    <scope>NUCLEOTIDE SEQUENCE</scope>
</reference>
<dbReference type="AlphaFoldDB" id="A0AAD2FLS6"/>
<dbReference type="InterPro" id="IPR018247">
    <property type="entry name" value="EF_Hand_1_Ca_BS"/>
</dbReference>
<evidence type="ECO:0000256" key="5">
    <source>
        <dbReference type="ARBA" id="ARBA00022989"/>
    </source>
</evidence>
<proteinExistence type="inferred from homology"/>
<dbReference type="Pfam" id="PF16166">
    <property type="entry name" value="TIC20"/>
    <property type="match status" value="1"/>
</dbReference>
<sequence>MKIQMQTSTLSFLLLAASSQAFAPSSGTFRSQRIDVDRPSFVAPTSSSVLFASSNSTLPDPSDAQVLRAKAQQLRDEASELATEQAQKVSDAAMKVFAKFDTNKDGTISAEELKMGLEKTTKTSISKDTAEKLLQQLDTNGDGVLQKEEFQPVDRLKNQLDFILRGEKALVLNQGKLAKQIDFEKNLRAKIISLINDGEPTGKDKVVSVLPYIFPLLDSLAYAAPWIVSHQDNPIAHAAAVAFTFYRSIPLSGFLAFFALSYLSTDLSLNRLVRFNLQQAIILDVALFVPGLMIGLVGLVGSGLGAPVPGVASEYLSDAVALGTLATIAYASAASLTGNTPDQVPLLSNYVKNRMITKDMFDKKGRFVGPGVEDKDVNNKN</sequence>
<dbReference type="SMART" id="SM00054">
    <property type="entry name" value="EFh"/>
    <property type="match status" value="2"/>
</dbReference>
<protein>
    <recommendedName>
        <fullName evidence="9">EF-hand domain-containing protein</fullName>
    </recommendedName>
</protein>
<evidence type="ECO:0000256" key="8">
    <source>
        <dbReference type="SAM" id="SignalP"/>
    </source>
</evidence>
<feature type="chain" id="PRO_5042440664" description="EF-hand domain-containing protein" evidence="8">
    <location>
        <begin position="22"/>
        <end position="381"/>
    </location>
</feature>
<comment type="subcellular location">
    <subcellularLocation>
        <location evidence="1">Plastid</location>
        <location evidence="1">Chloroplast membrane</location>
        <topology evidence="1">Multi-pass membrane protein</topology>
    </subcellularLocation>
</comment>
<evidence type="ECO:0000256" key="6">
    <source>
        <dbReference type="ARBA" id="ARBA00023136"/>
    </source>
</evidence>
<accession>A0AAD2FLS6</accession>
<evidence type="ECO:0000256" key="2">
    <source>
        <dbReference type="ARBA" id="ARBA00009596"/>
    </source>
</evidence>
<dbReference type="Gene3D" id="1.10.238.10">
    <property type="entry name" value="EF-hand"/>
    <property type="match status" value="1"/>
</dbReference>
<keyword evidence="8" id="KW-0732">Signal</keyword>
<dbReference type="InterPro" id="IPR002048">
    <property type="entry name" value="EF_hand_dom"/>
</dbReference>
<dbReference type="InterPro" id="IPR011992">
    <property type="entry name" value="EF-hand-dom_pair"/>
</dbReference>
<evidence type="ECO:0000259" key="9">
    <source>
        <dbReference type="PROSITE" id="PS50222"/>
    </source>
</evidence>
<dbReference type="InterPro" id="IPR005691">
    <property type="entry name" value="Tic20"/>
</dbReference>
<keyword evidence="4" id="KW-0106">Calcium</keyword>
<evidence type="ECO:0000313" key="12">
    <source>
        <dbReference type="Proteomes" id="UP001295423"/>
    </source>
</evidence>
<feature type="signal peptide" evidence="8">
    <location>
        <begin position="1"/>
        <end position="21"/>
    </location>
</feature>
<dbReference type="CDD" id="cd00051">
    <property type="entry name" value="EFh"/>
    <property type="match status" value="1"/>
</dbReference>
<evidence type="ECO:0000256" key="1">
    <source>
        <dbReference type="ARBA" id="ARBA00004508"/>
    </source>
</evidence>
<gene>
    <name evidence="10" type="ORF">CYCCA115_LOCUS8063</name>
    <name evidence="11" type="ORF">CYCCA115_LOCUS8065</name>
</gene>
<keyword evidence="6 7" id="KW-0472">Membrane</keyword>
<keyword evidence="3 7" id="KW-0812">Transmembrane</keyword>
<feature type="transmembrane region" description="Helical" evidence="7">
    <location>
        <begin position="249"/>
        <end position="269"/>
    </location>
</feature>
<evidence type="ECO:0000313" key="11">
    <source>
        <dbReference type="EMBL" id="CAJ1942674.1"/>
    </source>
</evidence>
<evidence type="ECO:0000256" key="3">
    <source>
        <dbReference type="ARBA" id="ARBA00022692"/>
    </source>
</evidence>
<keyword evidence="5 7" id="KW-1133">Transmembrane helix</keyword>